<accession>A0A1I5H5Z5</accession>
<keyword evidence="2" id="KW-1185">Reference proteome</keyword>
<dbReference type="Gene3D" id="3.40.50.2300">
    <property type="match status" value="1"/>
</dbReference>
<evidence type="ECO:0000313" key="1">
    <source>
        <dbReference type="EMBL" id="SFO43684.1"/>
    </source>
</evidence>
<name>A0A1I5H5Z5_9HYPH</name>
<reference evidence="1 2" key="1">
    <citation type="submission" date="2016-10" db="EMBL/GenBank/DDBJ databases">
        <authorList>
            <person name="de Groot N.N."/>
        </authorList>
    </citation>
    <scope>NUCLEOTIDE SEQUENCE [LARGE SCALE GENOMIC DNA]</scope>
    <source>
        <strain evidence="1 2">CGMCC 1.9157</strain>
    </source>
</reference>
<organism evidence="1 2">
    <name type="scientific">Cohaesibacter marisflavi</name>
    <dbReference type="NCBI Taxonomy" id="655353"/>
    <lineage>
        <taxon>Bacteria</taxon>
        <taxon>Pseudomonadati</taxon>
        <taxon>Pseudomonadota</taxon>
        <taxon>Alphaproteobacteria</taxon>
        <taxon>Hyphomicrobiales</taxon>
        <taxon>Cohaesibacteraceae</taxon>
    </lineage>
</organism>
<evidence type="ECO:0000313" key="2">
    <source>
        <dbReference type="Proteomes" id="UP000199236"/>
    </source>
</evidence>
<protein>
    <recommendedName>
        <fullName evidence="3">Response regulatory domain-containing protein</fullName>
    </recommendedName>
</protein>
<dbReference type="OrthoDB" id="8366847at2"/>
<dbReference type="EMBL" id="FOVR01000006">
    <property type="protein sequence ID" value="SFO43684.1"/>
    <property type="molecule type" value="Genomic_DNA"/>
</dbReference>
<gene>
    <name evidence="1" type="ORF">SAMN04488056_10647</name>
</gene>
<dbReference type="Proteomes" id="UP000199236">
    <property type="component" value="Unassembled WGS sequence"/>
</dbReference>
<sequence length="131" mass="14397">MTTIEPNFLIVESWYVVALELQYHVERFFGGRCRIVSSNDLDAVLLGEGAFACIICDTGPVQDLPDDFLRAIQVSKIPLVFTTSCDTFLMGVPGFETVPVLGKPYQVHDLVKAITMVMRASSVPPDSSAQQ</sequence>
<evidence type="ECO:0008006" key="3">
    <source>
        <dbReference type="Google" id="ProtNLM"/>
    </source>
</evidence>
<proteinExistence type="predicted"/>
<dbReference type="RefSeq" id="WP_139229265.1">
    <property type="nucleotide sequence ID" value="NZ_FOVR01000006.1"/>
</dbReference>
<dbReference type="AlphaFoldDB" id="A0A1I5H5Z5"/>